<keyword evidence="2" id="KW-1185">Reference proteome</keyword>
<dbReference type="Proteomes" id="UP001208017">
    <property type="component" value="Unassembled WGS sequence"/>
</dbReference>
<dbReference type="EMBL" id="JAPMLT010000003">
    <property type="protein sequence ID" value="MCX7570006.1"/>
    <property type="molecule type" value="Genomic_DNA"/>
</dbReference>
<accession>A0ABT3X334</accession>
<evidence type="ECO:0000313" key="1">
    <source>
        <dbReference type="EMBL" id="MCX7570006.1"/>
    </source>
</evidence>
<gene>
    <name evidence="1" type="ORF">OS242_08515</name>
</gene>
<evidence type="ECO:0000313" key="2">
    <source>
        <dbReference type="Proteomes" id="UP001208017"/>
    </source>
</evidence>
<dbReference type="RefSeq" id="WP_267151253.1">
    <property type="nucleotide sequence ID" value="NZ_JAPMLT010000003.1"/>
</dbReference>
<organism evidence="1 2">
    <name type="scientific">Tumebacillus lacus</name>
    <dbReference type="NCBI Taxonomy" id="2995335"/>
    <lineage>
        <taxon>Bacteria</taxon>
        <taxon>Bacillati</taxon>
        <taxon>Bacillota</taxon>
        <taxon>Bacilli</taxon>
        <taxon>Bacillales</taxon>
        <taxon>Alicyclobacillaceae</taxon>
        <taxon>Tumebacillus</taxon>
    </lineage>
</organism>
<sequence>MTNSETFYSTYRMSTGTVRIAVFTDINDKDGFEISLGMYRAHVGDVTDEVFERHVEKFNGRITEGKEDYNL</sequence>
<protein>
    <submittedName>
        <fullName evidence="1">Uncharacterized protein</fullName>
    </submittedName>
</protein>
<reference evidence="1 2" key="1">
    <citation type="submission" date="2022-11" db="EMBL/GenBank/DDBJ databases">
        <title>Study of microbial diversity in lake waters.</title>
        <authorList>
            <person name="Zhang J."/>
        </authorList>
    </citation>
    <scope>NUCLEOTIDE SEQUENCE [LARGE SCALE GENOMIC DNA]</scope>
    <source>
        <strain evidence="1 2">DT12</strain>
    </source>
</reference>
<name>A0ABT3X334_9BACL</name>
<proteinExistence type="predicted"/>
<comment type="caution">
    <text evidence="1">The sequence shown here is derived from an EMBL/GenBank/DDBJ whole genome shotgun (WGS) entry which is preliminary data.</text>
</comment>